<dbReference type="Proteomes" id="UP001434737">
    <property type="component" value="Chromosome"/>
</dbReference>
<gene>
    <name evidence="4" type="ORF">V3I05_09475</name>
</gene>
<dbReference type="Gene3D" id="3.40.50.720">
    <property type="entry name" value="NAD(P)-binding Rossmann-like Domain"/>
    <property type="match status" value="1"/>
</dbReference>
<keyword evidence="5" id="KW-1185">Reference proteome</keyword>
<dbReference type="PRINTS" id="PR00081">
    <property type="entry name" value="GDHRDH"/>
</dbReference>
<evidence type="ECO:0000256" key="2">
    <source>
        <dbReference type="ARBA" id="ARBA00022857"/>
    </source>
</evidence>
<accession>A0ABZ3F3Z8</accession>
<dbReference type="PANTHER" id="PTHR43618">
    <property type="entry name" value="7-ALPHA-HYDROXYSTEROID DEHYDROGENASE"/>
    <property type="match status" value="1"/>
</dbReference>
<dbReference type="PRINTS" id="PR00080">
    <property type="entry name" value="SDRFAMILY"/>
</dbReference>
<dbReference type="InterPro" id="IPR036291">
    <property type="entry name" value="NAD(P)-bd_dom_sf"/>
</dbReference>
<dbReference type="InterPro" id="IPR052178">
    <property type="entry name" value="Sec_Metab_Biosynth_SDR"/>
</dbReference>
<dbReference type="PANTHER" id="PTHR43618:SF8">
    <property type="entry name" value="7ALPHA-HYDROXYSTEROID DEHYDROGENASE"/>
    <property type="match status" value="1"/>
</dbReference>
<protein>
    <submittedName>
        <fullName evidence="4">SDR family oxidoreductase</fullName>
    </submittedName>
</protein>
<dbReference type="RefSeq" id="WP_343353437.1">
    <property type="nucleotide sequence ID" value="NZ_CP145316.1"/>
</dbReference>
<keyword evidence="3" id="KW-0560">Oxidoreductase</keyword>
<comment type="similarity">
    <text evidence="1">Belongs to the short-chain dehydrogenases/reductases (SDR) family.</text>
</comment>
<dbReference type="InterPro" id="IPR002347">
    <property type="entry name" value="SDR_fam"/>
</dbReference>
<evidence type="ECO:0000256" key="1">
    <source>
        <dbReference type="ARBA" id="ARBA00006484"/>
    </source>
</evidence>
<sequence length="263" mass="28937">MKTLKELSNLKGKTALITAGGGYLGMAISETLAELGAQVILASRDKDKCQNKANEITQKFDTRAIAAYVDITDDTSIRNLKELIEKECGSLDILVSNAAQRKKNTLESIDKEDWLFDIEHCLNGVFYLVQHFIPLLKQSKGCIITIASMYGHIAPDYRIYNKESYTNPPSYGAAKAGVIQLSKYLASFLSPYGIRVNSISPGAFPYGFTNDDEEFMTTLSGKAMLNRIGEPDDLKGAIALLASDLGKFITAQNICIDGGWKEW</sequence>
<keyword evidence="2" id="KW-0521">NADP</keyword>
<evidence type="ECO:0000256" key="3">
    <source>
        <dbReference type="ARBA" id="ARBA00023002"/>
    </source>
</evidence>
<dbReference type="EMBL" id="CP145316">
    <property type="protein sequence ID" value="XAM17906.1"/>
    <property type="molecule type" value="Genomic_DNA"/>
</dbReference>
<dbReference type="Pfam" id="PF13561">
    <property type="entry name" value="adh_short_C2"/>
    <property type="match status" value="1"/>
</dbReference>
<name>A0ABZ3F3Z8_9HELI</name>
<evidence type="ECO:0000313" key="4">
    <source>
        <dbReference type="EMBL" id="XAM17906.1"/>
    </source>
</evidence>
<evidence type="ECO:0000313" key="5">
    <source>
        <dbReference type="Proteomes" id="UP001434737"/>
    </source>
</evidence>
<reference evidence="4 5" key="1">
    <citation type="submission" date="2024-02" db="EMBL/GenBank/DDBJ databases">
        <title>Genome and pathogenicity analysis of Helicobacter mastomyrinus isolated from mice.</title>
        <authorList>
            <person name="Zhu L."/>
        </authorList>
    </citation>
    <scope>NUCLEOTIDE SEQUENCE [LARGE SCALE GENOMIC DNA]</scope>
    <source>
        <strain evidence="4 5">Hm-17</strain>
    </source>
</reference>
<organism evidence="4 5">
    <name type="scientific">Helicobacter mastomyrinus</name>
    <dbReference type="NCBI Taxonomy" id="287948"/>
    <lineage>
        <taxon>Bacteria</taxon>
        <taxon>Pseudomonadati</taxon>
        <taxon>Campylobacterota</taxon>
        <taxon>Epsilonproteobacteria</taxon>
        <taxon>Campylobacterales</taxon>
        <taxon>Helicobacteraceae</taxon>
        <taxon>Helicobacter</taxon>
    </lineage>
</organism>
<proteinExistence type="inferred from homology"/>
<dbReference type="SUPFAM" id="SSF51735">
    <property type="entry name" value="NAD(P)-binding Rossmann-fold domains"/>
    <property type="match status" value="1"/>
</dbReference>